<name>A0A920CW31_9BACL</name>
<evidence type="ECO:0000313" key="5">
    <source>
        <dbReference type="Proteomes" id="UP000683139"/>
    </source>
</evidence>
<evidence type="ECO:0000256" key="1">
    <source>
        <dbReference type="ARBA" id="ARBA00007162"/>
    </source>
</evidence>
<feature type="signal peptide" evidence="3">
    <location>
        <begin position="1"/>
        <end position="22"/>
    </location>
</feature>
<protein>
    <submittedName>
        <fullName evidence="4">Phosphate-import protein PhnD</fullName>
    </submittedName>
</protein>
<dbReference type="Pfam" id="PF12974">
    <property type="entry name" value="Phosphonate-bd"/>
    <property type="match status" value="1"/>
</dbReference>
<sequence length="302" mass="32247">MLKKQWLLVLTGLMMLIVGCSAEKNEEVNEKGWPTTIYFGSLPMEDGEMGRGGNQFTEDLSKHLGINVELFEGEDYNTMIEAMRSGKIDLTTYGPFGYIIAVERSGAKLMASLGNDSAPSTGSAFIVPSDSEAESIQDLKGKTFLFADPASTSGHLFPRAKLMKELGITSEEVLTYFSNVSFSGGHDKSILAIANGDADGAAVCGTCIDMIAGAGLVDASKVKVIGYSDPIPGGGALAYRESLPEDLVAAIKEFALSYNEVNPDYFTSLGATGFYEAADSDFDGVREVAELLDMSPEEMLSQ</sequence>
<dbReference type="RefSeq" id="WP_213519481.1">
    <property type="nucleotide sequence ID" value="NZ_BOSE01000010.1"/>
</dbReference>
<evidence type="ECO:0000256" key="3">
    <source>
        <dbReference type="SAM" id="SignalP"/>
    </source>
</evidence>
<comment type="similarity">
    <text evidence="1">Belongs to the phosphate/phosphite/phosphonate binding protein family.</text>
</comment>
<evidence type="ECO:0000256" key="2">
    <source>
        <dbReference type="ARBA" id="ARBA00022729"/>
    </source>
</evidence>
<dbReference type="PROSITE" id="PS51257">
    <property type="entry name" value="PROKAR_LIPOPROTEIN"/>
    <property type="match status" value="1"/>
</dbReference>
<gene>
    <name evidence="4" type="primary">phnD</name>
    <name evidence="4" type="ORF">J40TS1_44740</name>
</gene>
<reference evidence="4" key="1">
    <citation type="submission" date="2021-03" db="EMBL/GenBank/DDBJ databases">
        <title>Antimicrobial resistance genes in bacteria isolated from Japanese honey, and their potential for conferring macrolide and lincosamide resistance in the American foulbrood pathogen Paenibacillus larvae.</title>
        <authorList>
            <person name="Okamoto M."/>
            <person name="Kumagai M."/>
            <person name="Kanamori H."/>
            <person name="Takamatsu D."/>
        </authorList>
    </citation>
    <scope>NUCLEOTIDE SEQUENCE</scope>
    <source>
        <strain evidence="4">J40TS1</strain>
    </source>
</reference>
<accession>A0A920CW31</accession>
<dbReference type="SUPFAM" id="SSF53850">
    <property type="entry name" value="Periplasmic binding protein-like II"/>
    <property type="match status" value="1"/>
</dbReference>
<dbReference type="AlphaFoldDB" id="A0A920CW31"/>
<evidence type="ECO:0000313" key="4">
    <source>
        <dbReference type="EMBL" id="GIP18832.1"/>
    </source>
</evidence>
<proteinExistence type="inferred from homology"/>
<dbReference type="Proteomes" id="UP000683139">
    <property type="component" value="Unassembled WGS sequence"/>
</dbReference>
<dbReference type="NCBIfam" id="TIGR01098">
    <property type="entry name" value="3A0109s03R"/>
    <property type="match status" value="1"/>
</dbReference>
<dbReference type="PANTHER" id="PTHR35841">
    <property type="entry name" value="PHOSPHONATES-BINDING PERIPLASMIC PROTEIN"/>
    <property type="match status" value="1"/>
</dbReference>
<dbReference type="CDD" id="cd01071">
    <property type="entry name" value="PBP2_PhnD_like"/>
    <property type="match status" value="1"/>
</dbReference>
<feature type="chain" id="PRO_5038481379" evidence="3">
    <location>
        <begin position="23"/>
        <end position="302"/>
    </location>
</feature>
<dbReference type="Gene3D" id="3.40.190.10">
    <property type="entry name" value="Periplasmic binding protein-like II"/>
    <property type="match status" value="2"/>
</dbReference>
<organism evidence="4 5">
    <name type="scientific">Paenibacillus montaniterrae</name>
    <dbReference type="NCBI Taxonomy" id="429341"/>
    <lineage>
        <taxon>Bacteria</taxon>
        <taxon>Bacillati</taxon>
        <taxon>Bacillota</taxon>
        <taxon>Bacilli</taxon>
        <taxon>Bacillales</taxon>
        <taxon>Paenibacillaceae</taxon>
        <taxon>Paenibacillus</taxon>
    </lineage>
</organism>
<dbReference type="GO" id="GO:0043190">
    <property type="term" value="C:ATP-binding cassette (ABC) transporter complex"/>
    <property type="evidence" value="ECO:0007669"/>
    <property type="project" value="InterPro"/>
</dbReference>
<keyword evidence="5" id="KW-1185">Reference proteome</keyword>
<dbReference type="EMBL" id="BOSE01000010">
    <property type="protein sequence ID" value="GIP18832.1"/>
    <property type="molecule type" value="Genomic_DNA"/>
</dbReference>
<dbReference type="InterPro" id="IPR005770">
    <property type="entry name" value="PhnD"/>
</dbReference>
<dbReference type="GO" id="GO:0055085">
    <property type="term" value="P:transmembrane transport"/>
    <property type="evidence" value="ECO:0007669"/>
    <property type="project" value="InterPro"/>
</dbReference>
<comment type="caution">
    <text evidence="4">The sequence shown here is derived from an EMBL/GenBank/DDBJ whole genome shotgun (WGS) entry which is preliminary data.</text>
</comment>
<dbReference type="PANTHER" id="PTHR35841:SF1">
    <property type="entry name" value="PHOSPHONATES-BINDING PERIPLASMIC PROTEIN"/>
    <property type="match status" value="1"/>
</dbReference>
<keyword evidence="2 3" id="KW-0732">Signal</keyword>